<sequence length="226" mass="25436">MRRIIIVLTAILGLACLANGGMGGYEIERNACTKSPDPVAHPRAPVDDSGNLNEALATGIDRRNDDDKCGKPSDGPKGTSYSDNCKPERAALEVLVCRLTIRQRWQLHWIRPTLTDYDKCCAVGHSKREVTASITGHEVNAMPSMAVAGSVILPRGTRSLAWARKHRRDVEECKQETVEPCHENCKKECRDLEIYLCQEDWLLKEYPVLEVYVNLQTQVYEEVSRR</sequence>
<feature type="region of interest" description="Disordered" evidence="1">
    <location>
        <begin position="61"/>
        <end position="83"/>
    </location>
</feature>
<dbReference type="AlphaFoldDB" id="A0A9P4HEZ1"/>
<name>A0A9P4HEZ1_9PLEO</name>
<keyword evidence="2" id="KW-0732">Signal</keyword>
<feature type="signal peptide" evidence="2">
    <location>
        <begin position="1"/>
        <end position="20"/>
    </location>
</feature>
<protein>
    <submittedName>
        <fullName evidence="3">Uncharacterized protein</fullName>
    </submittedName>
</protein>
<comment type="caution">
    <text evidence="3">The sequence shown here is derived from an EMBL/GenBank/DDBJ whole genome shotgun (WGS) entry which is preliminary data.</text>
</comment>
<dbReference type="PROSITE" id="PS51257">
    <property type="entry name" value="PROKAR_LIPOPROTEIN"/>
    <property type="match status" value="1"/>
</dbReference>
<gene>
    <name evidence="3" type="ORF">EK21DRAFT_86045</name>
</gene>
<feature type="compositionally biased region" description="Basic and acidic residues" evidence="1">
    <location>
        <begin position="61"/>
        <end position="71"/>
    </location>
</feature>
<organism evidence="3 4">
    <name type="scientific">Setomelanomma holmii</name>
    <dbReference type="NCBI Taxonomy" id="210430"/>
    <lineage>
        <taxon>Eukaryota</taxon>
        <taxon>Fungi</taxon>
        <taxon>Dikarya</taxon>
        <taxon>Ascomycota</taxon>
        <taxon>Pezizomycotina</taxon>
        <taxon>Dothideomycetes</taxon>
        <taxon>Pleosporomycetidae</taxon>
        <taxon>Pleosporales</taxon>
        <taxon>Pleosporineae</taxon>
        <taxon>Phaeosphaeriaceae</taxon>
        <taxon>Setomelanomma</taxon>
    </lineage>
</organism>
<evidence type="ECO:0000313" key="3">
    <source>
        <dbReference type="EMBL" id="KAF2033896.1"/>
    </source>
</evidence>
<evidence type="ECO:0000313" key="4">
    <source>
        <dbReference type="Proteomes" id="UP000799777"/>
    </source>
</evidence>
<feature type="chain" id="PRO_5040377127" evidence="2">
    <location>
        <begin position="21"/>
        <end position="226"/>
    </location>
</feature>
<reference evidence="3" key="1">
    <citation type="journal article" date="2020" name="Stud. Mycol.">
        <title>101 Dothideomycetes genomes: a test case for predicting lifestyles and emergence of pathogens.</title>
        <authorList>
            <person name="Haridas S."/>
            <person name="Albert R."/>
            <person name="Binder M."/>
            <person name="Bloem J."/>
            <person name="Labutti K."/>
            <person name="Salamov A."/>
            <person name="Andreopoulos B."/>
            <person name="Baker S."/>
            <person name="Barry K."/>
            <person name="Bills G."/>
            <person name="Bluhm B."/>
            <person name="Cannon C."/>
            <person name="Castanera R."/>
            <person name="Culley D."/>
            <person name="Daum C."/>
            <person name="Ezra D."/>
            <person name="Gonzalez J."/>
            <person name="Henrissat B."/>
            <person name="Kuo A."/>
            <person name="Liang C."/>
            <person name="Lipzen A."/>
            <person name="Lutzoni F."/>
            <person name="Magnuson J."/>
            <person name="Mondo S."/>
            <person name="Nolan M."/>
            <person name="Ohm R."/>
            <person name="Pangilinan J."/>
            <person name="Park H.-J."/>
            <person name="Ramirez L."/>
            <person name="Alfaro M."/>
            <person name="Sun H."/>
            <person name="Tritt A."/>
            <person name="Yoshinaga Y."/>
            <person name="Zwiers L.-H."/>
            <person name="Turgeon B."/>
            <person name="Goodwin S."/>
            <person name="Spatafora J."/>
            <person name="Crous P."/>
            <person name="Grigoriev I."/>
        </authorList>
    </citation>
    <scope>NUCLEOTIDE SEQUENCE</scope>
    <source>
        <strain evidence="3">CBS 110217</strain>
    </source>
</reference>
<dbReference type="Proteomes" id="UP000799777">
    <property type="component" value="Unassembled WGS sequence"/>
</dbReference>
<proteinExistence type="predicted"/>
<keyword evidence="4" id="KW-1185">Reference proteome</keyword>
<evidence type="ECO:0000256" key="1">
    <source>
        <dbReference type="SAM" id="MobiDB-lite"/>
    </source>
</evidence>
<evidence type="ECO:0000256" key="2">
    <source>
        <dbReference type="SAM" id="SignalP"/>
    </source>
</evidence>
<dbReference type="EMBL" id="ML978164">
    <property type="protein sequence ID" value="KAF2033896.1"/>
    <property type="molecule type" value="Genomic_DNA"/>
</dbReference>
<accession>A0A9P4HEZ1</accession>